<evidence type="ECO:0000256" key="3">
    <source>
        <dbReference type="ARBA" id="ARBA00011738"/>
    </source>
</evidence>
<proteinExistence type="inferred from homology"/>
<evidence type="ECO:0000313" key="8">
    <source>
        <dbReference type="EMBL" id="SLM19832.1"/>
    </source>
</evidence>
<comment type="cofactor">
    <cofactor evidence="1">
        <name>pyridoxal 5'-phosphate</name>
        <dbReference type="ChEBI" id="CHEBI:597326"/>
    </cofactor>
</comment>
<dbReference type="CDD" id="cd00609">
    <property type="entry name" value="AAT_like"/>
    <property type="match status" value="1"/>
</dbReference>
<dbReference type="PANTHER" id="PTHR42790:SF19">
    <property type="entry name" value="KYNURENINE_ALPHA-AMINOADIPATE AMINOTRANSFERASE, MITOCHONDRIAL"/>
    <property type="match status" value="1"/>
</dbReference>
<dbReference type="Gene3D" id="3.90.1150.10">
    <property type="entry name" value="Aspartate Aminotransferase, domain 1"/>
    <property type="match status" value="1"/>
</dbReference>
<comment type="similarity">
    <text evidence="2">Belongs to the class-I pyridoxal-phosphate-dependent aminotransferase family.</text>
</comment>
<dbReference type="FunFam" id="3.40.640.10:FF:000053">
    <property type="entry name" value="Aminotransferase, class I"/>
    <property type="match status" value="1"/>
</dbReference>
<keyword evidence="6" id="KW-0663">Pyridoxal phosphate</keyword>
<dbReference type="AlphaFoldDB" id="A0A3P3XU54"/>
<dbReference type="InterPro" id="IPR015421">
    <property type="entry name" value="PyrdxlP-dep_Trfase_major"/>
</dbReference>
<evidence type="ECO:0000256" key="1">
    <source>
        <dbReference type="ARBA" id="ARBA00001933"/>
    </source>
</evidence>
<organism evidence="8">
    <name type="scientific">uncultured spirochete</name>
    <dbReference type="NCBI Taxonomy" id="156406"/>
    <lineage>
        <taxon>Bacteria</taxon>
        <taxon>Pseudomonadati</taxon>
        <taxon>Spirochaetota</taxon>
        <taxon>Spirochaetia</taxon>
        <taxon>Spirochaetales</taxon>
        <taxon>environmental samples</taxon>
    </lineage>
</organism>
<accession>A0A3P3XU54</accession>
<sequence>MQDLSAYLSANAHNMKKSVIRELLKLTNQPDIISFAGGLPAPEAFPVEELREACDRVFKKYGDKILQYGTTEGDNDLKAQLVAYESAQGLTLGMQNLLITSASQQALDMLPKIFLDPGDYVIAGRPTYVGAIQAIQSYQGKVLGIPFSTANDGFDMVELERRYSRALSQKKRIKYIYVIPDFQNPSGICWSLEKRRALIEFAYQENLFIVEDAPYREIRFLGEPISSIYKLEQQMQNRGIVINLKTFSKILAPGVRIGWVIAREDVIQKMVVAKQAMDLCTSVLTQKMIAEFMATGKLKNIVARTCGIYRDKRNFMLEKFDAYMPKRFDLTWTKPEGGLFLWLSLPHYIDTDKMFYKAIERKVAYVVGSAFYFDEAETNSMRINFSYSTFEQIEEGVKRLAVTIQEEIEAHEAGPRGQTVPEDM</sequence>
<keyword evidence="4 8" id="KW-0032">Aminotransferase</keyword>
<dbReference type="GO" id="GO:1901605">
    <property type="term" value="P:alpha-amino acid metabolic process"/>
    <property type="evidence" value="ECO:0007669"/>
    <property type="project" value="TreeGrafter"/>
</dbReference>
<dbReference type="Pfam" id="PF00155">
    <property type="entry name" value="Aminotran_1_2"/>
    <property type="match status" value="1"/>
</dbReference>
<keyword evidence="5 8" id="KW-0808">Transferase</keyword>
<protein>
    <submittedName>
        <fullName evidence="8">Putative enzyme</fullName>
        <ecNumber evidence="8">2.6.1.-</ecNumber>
    </submittedName>
</protein>
<dbReference type="Gene3D" id="3.40.640.10">
    <property type="entry name" value="Type I PLP-dependent aspartate aminotransferase-like (Major domain)"/>
    <property type="match status" value="1"/>
</dbReference>
<feature type="domain" description="Aminotransferase class I/classII large" evidence="7">
    <location>
        <begin position="46"/>
        <end position="400"/>
    </location>
</feature>
<dbReference type="GO" id="GO:0008483">
    <property type="term" value="F:transaminase activity"/>
    <property type="evidence" value="ECO:0007669"/>
    <property type="project" value="UniProtKB-KW"/>
</dbReference>
<reference evidence="8" key="1">
    <citation type="submission" date="2017-02" db="EMBL/GenBank/DDBJ databases">
        <authorList>
            <person name="Regsiter A."/>
            <person name="William W."/>
        </authorList>
    </citation>
    <scope>NUCLEOTIDE SEQUENCE</scope>
    <source>
        <strain evidence="8">BdmA 4</strain>
    </source>
</reference>
<evidence type="ECO:0000256" key="6">
    <source>
        <dbReference type="ARBA" id="ARBA00022898"/>
    </source>
</evidence>
<evidence type="ECO:0000256" key="5">
    <source>
        <dbReference type="ARBA" id="ARBA00022679"/>
    </source>
</evidence>
<comment type="subunit">
    <text evidence="3">Homodimer.</text>
</comment>
<dbReference type="EC" id="2.6.1.-" evidence="8"/>
<dbReference type="InterPro" id="IPR050859">
    <property type="entry name" value="Class-I_PLP-dep_aminotransf"/>
</dbReference>
<gene>
    <name evidence="8" type="ORF">SPIRO4BDMA_70256</name>
</gene>
<name>A0A3P3XU54_9SPIR</name>
<dbReference type="InterPro" id="IPR004839">
    <property type="entry name" value="Aminotransferase_I/II_large"/>
</dbReference>
<dbReference type="EMBL" id="FWDO01000007">
    <property type="protein sequence ID" value="SLM19832.1"/>
    <property type="molecule type" value="Genomic_DNA"/>
</dbReference>
<evidence type="ECO:0000259" key="7">
    <source>
        <dbReference type="Pfam" id="PF00155"/>
    </source>
</evidence>
<dbReference type="GO" id="GO:0030170">
    <property type="term" value="F:pyridoxal phosphate binding"/>
    <property type="evidence" value="ECO:0007669"/>
    <property type="project" value="InterPro"/>
</dbReference>
<dbReference type="InterPro" id="IPR015422">
    <property type="entry name" value="PyrdxlP-dep_Trfase_small"/>
</dbReference>
<dbReference type="PANTHER" id="PTHR42790">
    <property type="entry name" value="AMINOTRANSFERASE"/>
    <property type="match status" value="1"/>
</dbReference>
<evidence type="ECO:0000256" key="2">
    <source>
        <dbReference type="ARBA" id="ARBA00007441"/>
    </source>
</evidence>
<dbReference type="SUPFAM" id="SSF53383">
    <property type="entry name" value="PLP-dependent transferases"/>
    <property type="match status" value="1"/>
</dbReference>
<dbReference type="InterPro" id="IPR015424">
    <property type="entry name" value="PyrdxlP-dep_Trfase"/>
</dbReference>
<evidence type="ECO:0000256" key="4">
    <source>
        <dbReference type="ARBA" id="ARBA00022576"/>
    </source>
</evidence>